<keyword evidence="1" id="KW-1185">Reference proteome</keyword>
<reference evidence="2" key="1">
    <citation type="submission" date="2025-08" db="UniProtKB">
        <authorList>
            <consortium name="RefSeq"/>
        </authorList>
    </citation>
    <scope>IDENTIFICATION</scope>
    <source>
        <strain evidence="2">11010-0011.00</strain>
        <tissue evidence="2">Whole body</tissue>
    </source>
</reference>
<dbReference type="GeneID" id="115626192"/>
<dbReference type="Proteomes" id="UP000504634">
    <property type="component" value="Unplaced"/>
</dbReference>
<sequence>MYALLRRFASATIPSQRYASFTLRDVVRETADETGTLFTRFAKHIAVERYNIAEHVLAPTKIRYVDYFPVSDDRYFQRSVSGTPAEQVPALIIHTSTYRSNAAPPKYAMVLNALDAHAVQQLPNMDTATVLETLYAFVFLMPNWLKRLDFYHAALRRLAEKDFVDPSSVGGKERFVQLCFFFGLQKKQFNNKKAPTYLEQLLTTHLLQHLSSFSPLDLALVSNAAYKTSTVITGDARAPYEQALIDAVLQLPLTAGNDALLVSFVKSMRLQRVSDERICQHLTSICLEPTHIRQFEPRGIAHISAYFAEQLWDHADCLSTIVERLLALKPGDLRAKDLATLLWSCAELNCQLTALQLKQLEVAALRKLDLGEYDYFPDNLVDTCLSLCKLGHYSKRLIDAAEELKATQAQRRQNAQPKVDSRLTVLNSAVAIEQPTWSDLSTKQVFKESTRTPDYLLKERGDLVDYSKELATAADVKAVDLVCPIHGINLPSIRVRKEEETYYVELLTPQQLLKFSKKPTALVRLKRRLLEALGQKVVVLNSADMASNATILQQLMQENIKGSPVDKEEEQAAKQLNL</sequence>
<accession>A0A6J2TQF1</accession>
<dbReference type="OrthoDB" id="6579040at2759"/>
<protein>
    <submittedName>
        <fullName evidence="2">Uncharacterized protein LOC115626192</fullName>
    </submittedName>
</protein>
<dbReference type="AlphaFoldDB" id="A0A6J2TQF1"/>
<proteinExistence type="predicted"/>
<evidence type="ECO:0000313" key="2">
    <source>
        <dbReference type="RefSeq" id="XP_030377333.1"/>
    </source>
</evidence>
<dbReference type="RefSeq" id="XP_030377333.1">
    <property type="nucleotide sequence ID" value="XM_030521473.1"/>
</dbReference>
<gene>
    <name evidence="2" type="primary">LOC115626192</name>
</gene>
<organism evidence="1 2">
    <name type="scientific">Drosophila lebanonensis</name>
    <name type="common">Fruit fly</name>
    <name type="synonym">Scaptodrosophila lebanonensis</name>
    <dbReference type="NCBI Taxonomy" id="7225"/>
    <lineage>
        <taxon>Eukaryota</taxon>
        <taxon>Metazoa</taxon>
        <taxon>Ecdysozoa</taxon>
        <taxon>Arthropoda</taxon>
        <taxon>Hexapoda</taxon>
        <taxon>Insecta</taxon>
        <taxon>Pterygota</taxon>
        <taxon>Neoptera</taxon>
        <taxon>Endopterygota</taxon>
        <taxon>Diptera</taxon>
        <taxon>Brachycera</taxon>
        <taxon>Muscomorpha</taxon>
        <taxon>Ephydroidea</taxon>
        <taxon>Drosophilidae</taxon>
        <taxon>Scaptodrosophila</taxon>
    </lineage>
</organism>
<name>A0A6J2TQF1_DROLE</name>
<evidence type="ECO:0000313" key="1">
    <source>
        <dbReference type="Proteomes" id="UP000504634"/>
    </source>
</evidence>